<keyword evidence="3" id="KW-1185">Reference proteome</keyword>
<dbReference type="OrthoDB" id="6021743at2759"/>
<dbReference type="EMBL" id="CH981524">
    <property type="protein sequence ID" value="EDK42977.1"/>
    <property type="molecule type" value="Genomic_DNA"/>
</dbReference>
<dbReference type="KEGG" id="lel:PVL30_001124"/>
<dbReference type="VEuPathDB" id="FungiDB:LELG_01155"/>
<dbReference type="InParanoid" id="A5DUW9"/>
<dbReference type="Pfam" id="PF12657">
    <property type="entry name" value="TFIIIC_delta"/>
    <property type="match status" value="1"/>
</dbReference>
<name>A5DUW9_LODEL</name>
<evidence type="ECO:0000259" key="1">
    <source>
        <dbReference type="Pfam" id="PF12657"/>
    </source>
</evidence>
<dbReference type="InterPro" id="IPR024761">
    <property type="entry name" value="TFIIIC_delta_N"/>
</dbReference>
<dbReference type="HOGENOM" id="CLU_369188_0_0_1"/>
<dbReference type="STRING" id="379508.A5DUW9"/>
<feature type="domain" description="Transcription factor IIIC 90kDa subunit N-terminal" evidence="1">
    <location>
        <begin position="24"/>
        <end position="454"/>
    </location>
</feature>
<dbReference type="AlphaFoldDB" id="A5DUW9"/>
<organism evidence="2 3">
    <name type="scientific">Lodderomyces elongisporus (strain ATCC 11503 / CBS 2605 / JCM 1781 / NBRC 1676 / NRRL YB-4239)</name>
    <name type="common">Yeast</name>
    <name type="synonym">Saccharomyces elongisporus</name>
    <dbReference type="NCBI Taxonomy" id="379508"/>
    <lineage>
        <taxon>Eukaryota</taxon>
        <taxon>Fungi</taxon>
        <taxon>Dikarya</taxon>
        <taxon>Ascomycota</taxon>
        <taxon>Saccharomycotina</taxon>
        <taxon>Pichiomycetes</taxon>
        <taxon>Debaryomycetaceae</taxon>
        <taxon>Candida/Lodderomyces clade</taxon>
        <taxon>Lodderomyces</taxon>
    </lineage>
</organism>
<sequence>MTSIGDIVLSRVNLALSRHDPVQWSDNLQLALNLYTELTILEPRLPAYHQVITKTKQNRNAILHAKELFLAGVPLHTESIGELPLGRFLKVIFKNADEFFTGLPNDPTIVLHKWTPIFPRTRDCWLGVLFNTGELLVLGREYYKDSFRYRVKINMFEILVELYKIPFVDDKWYVSAKEFEHLKIKYFVFNMVEDVLHLAIVDIANRVSIFKWAQRDINKEGKENGGAFEFTLQLVKQYDFGKSILRIVWKENVFLIIGLDNSVTRCTSDFELKSILFPATRAQNQHNDILTVEGRQIIVSTFTSKVAVFDCDSNQKYEYDTGSWCATSSLNIGVCDNNVLKILISFEDGTLSTILFDLAKAKAGEGTGATATARQHWFSTMENDQSLQLFKERVLYKYEMASGEEENVAEGGNILIHNATCLTNDVVAVVYKVLPKNAVHYRIPSATFANLLFVKLDSAIGLPKNIQHTTSIAKIVKEYLSNYLAFPVVVDDISVAHVDRVRDFAEDIDEYVEEVLKNCSIPDPPLVQNNMNLQQSLSTLFIKNSNKVIETLQYQQTLTRLLLSALHKHNNESNPDVGPLFQKVKQKKQEIENRLRQCLINIVLESFVKAGNSVSTVDNYILLSMSKVSERATNIEVLLQLPEQIVLKVEGSSIAETFEIPRFGLEPFRDKMVYSTTNHGWATCDLTYLPILTMNNQVDELQQFRYIHPNDVSGELAVTLLNELDYCYISGNRKYDIR</sequence>
<dbReference type="GeneID" id="5235904"/>
<dbReference type="eggNOG" id="ENOG502RQMY">
    <property type="taxonomic scope" value="Eukaryota"/>
</dbReference>
<accession>A5DUW9</accession>
<evidence type="ECO:0000313" key="2">
    <source>
        <dbReference type="EMBL" id="EDK42977.1"/>
    </source>
</evidence>
<gene>
    <name evidence="2" type="ORF">LELG_01155</name>
</gene>
<proteinExistence type="predicted"/>
<evidence type="ECO:0000313" key="3">
    <source>
        <dbReference type="Proteomes" id="UP000001996"/>
    </source>
</evidence>
<dbReference type="Proteomes" id="UP000001996">
    <property type="component" value="Unassembled WGS sequence"/>
</dbReference>
<dbReference type="OMA" id="WSDNLQL"/>
<reference evidence="2 3" key="1">
    <citation type="journal article" date="2009" name="Nature">
        <title>Evolution of pathogenicity and sexual reproduction in eight Candida genomes.</title>
        <authorList>
            <person name="Butler G."/>
            <person name="Rasmussen M.D."/>
            <person name="Lin M.F."/>
            <person name="Santos M.A."/>
            <person name="Sakthikumar S."/>
            <person name="Munro C.A."/>
            <person name="Rheinbay E."/>
            <person name="Grabherr M."/>
            <person name="Forche A."/>
            <person name="Reedy J.L."/>
            <person name="Agrafioti I."/>
            <person name="Arnaud M.B."/>
            <person name="Bates S."/>
            <person name="Brown A.J."/>
            <person name="Brunke S."/>
            <person name="Costanzo M.C."/>
            <person name="Fitzpatrick D.A."/>
            <person name="de Groot P.W."/>
            <person name="Harris D."/>
            <person name="Hoyer L.L."/>
            <person name="Hube B."/>
            <person name="Klis F.M."/>
            <person name="Kodira C."/>
            <person name="Lennard N."/>
            <person name="Logue M.E."/>
            <person name="Martin R."/>
            <person name="Neiman A.M."/>
            <person name="Nikolaou E."/>
            <person name="Quail M.A."/>
            <person name="Quinn J."/>
            <person name="Santos M.C."/>
            <person name="Schmitzberger F.F."/>
            <person name="Sherlock G."/>
            <person name="Shah P."/>
            <person name="Silverstein K.A."/>
            <person name="Skrzypek M.S."/>
            <person name="Soll D."/>
            <person name="Staggs R."/>
            <person name="Stansfield I."/>
            <person name="Stumpf M.P."/>
            <person name="Sudbery P.E."/>
            <person name="Srikantha T."/>
            <person name="Zeng Q."/>
            <person name="Berman J."/>
            <person name="Berriman M."/>
            <person name="Heitman J."/>
            <person name="Gow N.A."/>
            <person name="Lorenz M.C."/>
            <person name="Birren B.W."/>
            <person name="Kellis M."/>
            <person name="Cuomo C.A."/>
        </authorList>
    </citation>
    <scope>NUCLEOTIDE SEQUENCE [LARGE SCALE GENOMIC DNA]</scope>
    <source>
        <strain evidence="3">ATCC 11503 / BCRC 21390 / CBS 2605 / JCM 1781 / NBRC 1676 / NRRL YB-4239</strain>
    </source>
</reference>
<protein>
    <recommendedName>
        <fullName evidence="1">Transcription factor IIIC 90kDa subunit N-terminal domain-containing protein</fullName>
    </recommendedName>
</protein>